<organism evidence="2 3">
    <name type="scientific">Tritrichomonas musculus</name>
    <dbReference type="NCBI Taxonomy" id="1915356"/>
    <lineage>
        <taxon>Eukaryota</taxon>
        <taxon>Metamonada</taxon>
        <taxon>Parabasalia</taxon>
        <taxon>Tritrichomonadida</taxon>
        <taxon>Tritrichomonadidae</taxon>
        <taxon>Tritrichomonas</taxon>
    </lineage>
</organism>
<evidence type="ECO:0000256" key="1">
    <source>
        <dbReference type="SAM" id="MobiDB-lite"/>
    </source>
</evidence>
<sequence length="137" mass="15620">MSLKKQCEEVLKNVDHSSLGSVQNGIKQIQNLMSQYGSDPYIGTAISKLSQLKDEVGPLEEKQKEENKKNEENNENLPNEENQKEENQQESIDKKEDNKNEANNQTNQQTQQSQQNQNVSQEQSNQPEQASKCCILI</sequence>
<dbReference type="Pfam" id="PF05558">
    <property type="entry name" value="DREPP"/>
    <property type="match status" value="1"/>
</dbReference>
<evidence type="ECO:0000313" key="2">
    <source>
        <dbReference type="EMBL" id="KAK8838922.1"/>
    </source>
</evidence>
<dbReference type="InterPro" id="IPR008469">
    <property type="entry name" value="DREPP"/>
</dbReference>
<dbReference type="Proteomes" id="UP001470230">
    <property type="component" value="Unassembled WGS sequence"/>
</dbReference>
<protein>
    <submittedName>
        <fullName evidence="2">Uncharacterized protein</fullName>
    </submittedName>
</protein>
<gene>
    <name evidence="2" type="ORF">M9Y10_032381</name>
</gene>
<reference evidence="2 3" key="1">
    <citation type="submission" date="2024-04" db="EMBL/GenBank/DDBJ databases">
        <title>Tritrichomonas musculus Genome.</title>
        <authorList>
            <person name="Alves-Ferreira E."/>
            <person name="Grigg M."/>
            <person name="Lorenzi H."/>
            <person name="Galac M."/>
        </authorList>
    </citation>
    <scope>NUCLEOTIDE SEQUENCE [LARGE SCALE GENOMIC DNA]</scope>
    <source>
        <strain evidence="2 3">EAF2021</strain>
    </source>
</reference>
<dbReference type="EMBL" id="JAPFFF010000053">
    <property type="protein sequence ID" value="KAK8838922.1"/>
    <property type="molecule type" value="Genomic_DNA"/>
</dbReference>
<feature type="compositionally biased region" description="Low complexity" evidence="1">
    <location>
        <begin position="101"/>
        <end position="129"/>
    </location>
</feature>
<keyword evidence="3" id="KW-1185">Reference proteome</keyword>
<name>A0ABR2GZW7_9EUKA</name>
<accession>A0ABR2GZW7</accession>
<feature type="compositionally biased region" description="Basic and acidic residues" evidence="1">
    <location>
        <begin position="53"/>
        <end position="72"/>
    </location>
</feature>
<comment type="caution">
    <text evidence="2">The sequence shown here is derived from an EMBL/GenBank/DDBJ whole genome shotgun (WGS) entry which is preliminary data.</text>
</comment>
<feature type="region of interest" description="Disordered" evidence="1">
    <location>
        <begin position="53"/>
        <end position="137"/>
    </location>
</feature>
<evidence type="ECO:0000313" key="3">
    <source>
        <dbReference type="Proteomes" id="UP001470230"/>
    </source>
</evidence>
<feature type="compositionally biased region" description="Basic and acidic residues" evidence="1">
    <location>
        <begin position="81"/>
        <end position="100"/>
    </location>
</feature>
<proteinExistence type="predicted"/>